<dbReference type="Gene3D" id="3.40.190.150">
    <property type="entry name" value="Bordetella uptake gene, domain 1"/>
    <property type="match status" value="1"/>
</dbReference>
<dbReference type="Proteomes" id="UP000475385">
    <property type="component" value="Unassembled WGS sequence"/>
</dbReference>
<dbReference type="EMBL" id="JAAIKB010000006">
    <property type="protein sequence ID" value="NGM21566.1"/>
    <property type="molecule type" value="Genomic_DNA"/>
</dbReference>
<organism evidence="3 4">
    <name type="scientific">Falsiroseomonas algicola</name>
    <dbReference type="NCBI Taxonomy" id="2716930"/>
    <lineage>
        <taxon>Bacteria</taxon>
        <taxon>Pseudomonadati</taxon>
        <taxon>Pseudomonadota</taxon>
        <taxon>Alphaproteobacteria</taxon>
        <taxon>Acetobacterales</taxon>
        <taxon>Roseomonadaceae</taxon>
        <taxon>Falsiroseomonas</taxon>
    </lineage>
</organism>
<dbReference type="Gene3D" id="3.40.190.10">
    <property type="entry name" value="Periplasmic binding protein-like II"/>
    <property type="match status" value="1"/>
</dbReference>
<evidence type="ECO:0000256" key="2">
    <source>
        <dbReference type="SAM" id="SignalP"/>
    </source>
</evidence>
<dbReference type="PIRSF" id="PIRSF017082">
    <property type="entry name" value="YflP"/>
    <property type="match status" value="1"/>
</dbReference>
<comment type="similarity">
    <text evidence="1">Belongs to the UPF0065 (bug) family.</text>
</comment>
<keyword evidence="2" id="KW-0732">Signal</keyword>
<evidence type="ECO:0000313" key="4">
    <source>
        <dbReference type="Proteomes" id="UP000475385"/>
    </source>
</evidence>
<feature type="chain" id="PRO_5026905511" evidence="2">
    <location>
        <begin position="18"/>
        <end position="318"/>
    </location>
</feature>
<reference evidence="3 4" key="2">
    <citation type="submission" date="2020-03" db="EMBL/GenBank/DDBJ databases">
        <title>Roseomonas stagni sp. nov., isolated from pond water in Japan.</title>
        <authorList>
            <person name="Furuhata K."/>
            <person name="Miyamoto H."/>
            <person name="Goto K."/>
        </authorList>
    </citation>
    <scope>NUCLEOTIDE SEQUENCE [LARGE SCALE GENOMIC DNA]</scope>
    <source>
        <strain evidence="3 4">PeD5</strain>
    </source>
</reference>
<dbReference type="AlphaFoldDB" id="A0A6M1LMI3"/>
<protein>
    <submittedName>
        <fullName evidence="3">Tripartite tricarboxylate transporter substrate binding protein</fullName>
    </submittedName>
</protein>
<dbReference type="InterPro" id="IPR042100">
    <property type="entry name" value="Bug_dom1"/>
</dbReference>
<accession>A0A6M1LMI3</accession>
<dbReference type="PANTHER" id="PTHR42928:SF5">
    <property type="entry name" value="BLR1237 PROTEIN"/>
    <property type="match status" value="1"/>
</dbReference>
<name>A0A6M1LMI3_9PROT</name>
<dbReference type="RefSeq" id="WP_164695472.1">
    <property type="nucleotide sequence ID" value="NZ_JAAIKB010000006.1"/>
</dbReference>
<feature type="signal peptide" evidence="2">
    <location>
        <begin position="1"/>
        <end position="17"/>
    </location>
</feature>
<gene>
    <name evidence="3" type="ORF">G3576_16200</name>
</gene>
<dbReference type="Pfam" id="PF03401">
    <property type="entry name" value="TctC"/>
    <property type="match status" value="1"/>
</dbReference>
<reference evidence="3 4" key="1">
    <citation type="submission" date="2020-02" db="EMBL/GenBank/DDBJ databases">
        <authorList>
            <person name="Kim H.M."/>
            <person name="Jeon C.O."/>
        </authorList>
    </citation>
    <scope>NUCLEOTIDE SEQUENCE [LARGE SCALE GENOMIC DNA]</scope>
    <source>
        <strain evidence="3 4">PeD5</strain>
    </source>
</reference>
<dbReference type="InterPro" id="IPR005064">
    <property type="entry name" value="BUG"/>
</dbReference>
<keyword evidence="4" id="KW-1185">Reference proteome</keyword>
<comment type="caution">
    <text evidence="3">The sequence shown here is derived from an EMBL/GenBank/DDBJ whole genome shotgun (WGS) entry which is preliminary data.</text>
</comment>
<evidence type="ECO:0000256" key="1">
    <source>
        <dbReference type="ARBA" id="ARBA00006987"/>
    </source>
</evidence>
<evidence type="ECO:0000313" key="3">
    <source>
        <dbReference type="EMBL" id="NGM21566.1"/>
    </source>
</evidence>
<dbReference type="PANTHER" id="PTHR42928">
    <property type="entry name" value="TRICARBOXYLATE-BINDING PROTEIN"/>
    <property type="match status" value="1"/>
</dbReference>
<proteinExistence type="inferred from homology"/>
<sequence length="318" mass="32789">MKRRALLLASLATPAVAQSWMPSRALRLVVPFAPGGSVDLAARLLAEPLGQRLGQSVVVENRTGAGGAIGADSVAKAAPDGLTLLWGSSGVLSIAAALRGRLPYDPARDFAPVSLVMRAWHGLLASPRLGAVDLPQVLAMARARPGALNIASGGTGSATHLLAERLKLITGVDMVHVPYRGSGAVYPDLAAGLVQLVFESLPVALAQSRGDSARLIAVSAPTRTALAPEVPTLIESGVPGFVTSAWFGVLVPVATPDSIRAVLGDAIREVSGTPDFRRRALEAGLDVVGSTAAEFAELLATETRDWAEVGARTGLKLD</sequence>